<sequence length="41" mass="4867">MWNRWADEAISSRSGRAVHRTWQNPMDTFNSYSLRAISVRL</sequence>
<organism evidence="1">
    <name type="scientific">Rhizobium rhizogenes</name>
    <name type="common">Agrobacterium rhizogenes</name>
    <dbReference type="NCBI Taxonomy" id="359"/>
    <lineage>
        <taxon>Bacteria</taxon>
        <taxon>Pseudomonadati</taxon>
        <taxon>Pseudomonadota</taxon>
        <taxon>Alphaproteobacteria</taxon>
        <taxon>Hyphomicrobiales</taxon>
        <taxon>Rhizobiaceae</taxon>
        <taxon>Rhizobium/Agrobacterium group</taxon>
        <taxon>Rhizobium</taxon>
    </lineage>
</organism>
<name>A0A7S4ZVG9_RHIRH</name>
<dbReference type="AlphaFoldDB" id="A0A7S4ZVG9"/>
<dbReference type="EMBL" id="MK318970">
    <property type="protein sequence ID" value="QCO89369.1"/>
    <property type="molecule type" value="Genomic_DNA"/>
</dbReference>
<keyword evidence="1" id="KW-0614">Plasmid</keyword>
<protein>
    <submittedName>
        <fullName evidence="1">Uncharacterized protein</fullName>
    </submittedName>
</protein>
<geneLocation type="plasmid" evidence="1">
    <name>pC5.7d</name>
</geneLocation>
<gene>
    <name evidence="1" type="ORF">pC5.7d_652</name>
</gene>
<reference evidence="1" key="1">
    <citation type="submission" date="2018-12" db="EMBL/GenBank/DDBJ databases">
        <title>Three Rhizobium rhizogenes strains isolated from the same crown gall tumor carry diverse plasmids.</title>
        <authorList>
            <person name="Pulawska J."/>
            <person name="Kuzmanovic N."/>
        </authorList>
    </citation>
    <scope>NUCLEOTIDE SEQUENCE</scope>
    <source>
        <strain evidence="1">C5.7</strain>
        <plasmid evidence="1">pC5.7d</plasmid>
    </source>
</reference>
<accession>A0A7S4ZVG9</accession>
<evidence type="ECO:0000313" key="1">
    <source>
        <dbReference type="EMBL" id="QCO89369.1"/>
    </source>
</evidence>
<proteinExistence type="predicted"/>